<dbReference type="Proteomes" id="UP001186944">
    <property type="component" value="Unassembled WGS sequence"/>
</dbReference>
<evidence type="ECO:0000256" key="1">
    <source>
        <dbReference type="SAM" id="Phobius"/>
    </source>
</evidence>
<proteinExistence type="predicted"/>
<reference evidence="2" key="1">
    <citation type="submission" date="2019-08" db="EMBL/GenBank/DDBJ databases">
        <title>The improved chromosome-level genome for the pearl oyster Pinctada fucata martensii using PacBio sequencing and Hi-C.</title>
        <authorList>
            <person name="Zheng Z."/>
        </authorList>
    </citation>
    <scope>NUCLEOTIDE SEQUENCE</scope>
    <source>
        <strain evidence="2">ZZ-2019</strain>
        <tissue evidence="2">Adductor muscle</tissue>
    </source>
</reference>
<keyword evidence="1" id="KW-1133">Transmembrane helix</keyword>
<evidence type="ECO:0000313" key="3">
    <source>
        <dbReference type="Proteomes" id="UP001186944"/>
    </source>
</evidence>
<feature type="transmembrane region" description="Helical" evidence="1">
    <location>
        <begin position="84"/>
        <end position="104"/>
    </location>
</feature>
<dbReference type="AlphaFoldDB" id="A0AA89CBF1"/>
<sequence>MSVKGRSMTTYSDTVSSAMEKDYTVFTCCSAGCNFDRFNWSDPEFLRWLSKRLSEIRDSLLIDKKNTTTFKNSKRSPLDKRTSSVITGSFGAVIIFILVTAITIPDLLMLMTFLKDNLRATKEITSDMQTQKGSNVP</sequence>
<gene>
    <name evidence="2" type="ORF">FSP39_002687</name>
</gene>
<accession>A0AA89CBF1</accession>
<keyword evidence="1" id="KW-0472">Membrane</keyword>
<organism evidence="2 3">
    <name type="scientific">Pinctada imbricata</name>
    <name type="common">Atlantic pearl-oyster</name>
    <name type="synonym">Pinctada martensii</name>
    <dbReference type="NCBI Taxonomy" id="66713"/>
    <lineage>
        <taxon>Eukaryota</taxon>
        <taxon>Metazoa</taxon>
        <taxon>Spiralia</taxon>
        <taxon>Lophotrochozoa</taxon>
        <taxon>Mollusca</taxon>
        <taxon>Bivalvia</taxon>
        <taxon>Autobranchia</taxon>
        <taxon>Pteriomorphia</taxon>
        <taxon>Pterioida</taxon>
        <taxon>Pterioidea</taxon>
        <taxon>Pteriidae</taxon>
        <taxon>Pinctada</taxon>
    </lineage>
</organism>
<protein>
    <submittedName>
        <fullName evidence="2">Uncharacterized protein</fullName>
    </submittedName>
</protein>
<keyword evidence="3" id="KW-1185">Reference proteome</keyword>
<dbReference type="EMBL" id="VSWD01000001">
    <property type="protein sequence ID" value="KAK3108177.1"/>
    <property type="molecule type" value="Genomic_DNA"/>
</dbReference>
<evidence type="ECO:0000313" key="2">
    <source>
        <dbReference type="EMBL" id="KAK3108177.1"/>
    </source>
</evidence>
<name>A0AA89CBF1_PINIB</name>
<comment type="caution">
    <text evidence="2">The sequence shown here is derived from an EMBL/GenBank/DDBJ whole genome shotgun (WGS) entry which is preliminary data.</text>
</comment>
<keyword evidence="1" id="KW-0812">Transmembrane</keyword>